<dbReference type="SUPFAM" id="SSF52540">
    <property type="entry name" value="P-loop containing nucleoside triphosphate hydrolases"/>
    <property type="match status" value="1"/>
</dbReference>
<evidence type="ECO:0008006" key="5">
    <source>
        <dbReference type="Google" id="ProtNLM"/>
    </source>
</evidence>
<dbReference type="Proteomes" id="UP000092460">
    <property type="component" value="Unassembled WGS sequence"/>
</dbReference>
<protein>
    <recommendedName>
        <fullName evidence="5">ABC transporter domain-containing protein</fullName>
    </recommendedName>
</protein>
<dbReference type="InterPro" id="IPR050173">
    <property type="entry name" value="ABC_transporter_C-like"/>
</dbReference>
<evidence type="ECO:0000256" key="1">
    <source>
        <dbReference type="ARBA" id="ARBA00022741"/>
    </source>
</evidence>
<reference evidence="4" key="1">
    <citation type="submission" date="2015-01" db="EMBL/GenBank/DDBJ databases">
        <authorList>
            <person name="Aksoy S."/>
            <person name="Warren W."/>
            <person name="Wilson R.K."/>
        </authorList>
    </citation>
    <scope>NUCLEOTIDE SEQUENCE [LARGE SCALE GENOMIC DNA]</scope>
    <source>
        <strain evidence="4">IAEA</strain>
    </source>
</reference>
<dbReference type="EnsemblMetazoa" id="GPPI047951-RA">
    <property type="protein sequence ID" value="GPPI047951-PA"/>
    <property type="gene ID" value="GPPI047951"/>
</dbReference>
<keyword evidence="2" id="KW-0067">ATP-binding</keyword>
<sequence length="406" mass="46736">MKGRLSHGFFLNLLIHVKYWTIYTDRLRNTGGVVINRTISYTAQEPWLFLGRVRNNILFGEECTKARYREITKCCALSVDFEQLPYGDKTIVDGPLSAVGAYLEEVIGLRSCLVQQNVTRILITHQVHFLNEADRIVIIENGRTFRQGTYKELIISELDFAKLLERPQRENSKSESTTFNSEYSNKEEEDIPYIDGMRENGYQPLRISVKEFSRSPVFSHLSSSLSSLATIRTFTQFTQDSSLNLFNIFPETYSGNIGLAISQAMILTGCTIPEQANFTTMSSESHLRRDFFYDENALLPKLFPYILEICKYPFKYRDPTLQQSPSLPLVRFMCVSSRVCESYMPFLMNILNHAKNIKIKCSTVIGLSDLTFRFPSIIEPRIGHFYSTLHDENTELRYTAVKIISQ</sequence>
<organism evidence="3 4">
    <name type="scientific">Glossina palpalis gambiensis</name>
    <dbReference type="NCBI Taxonomy" id="67801"/>
    <lineage>
        <taxon>Eukaryota</taxon>
        <taxon>Metazoa</taxon>
        <taxon>Ecdysozoa</taxon>
        <taxon>Arthropoda</taxon>
        <taxon>Hexapoda</taxon>
        <taxon>Insecta</taxon>
        <taxon>Pterygota</taxon>
        <taxon>Neoptera</taxon>
        <taxon>Endopterygota</taxon>
        <taxon>Diptera</taxon>
        <taxon>Brachycera</taxon>
        <taxon>Muscomorpha</taxon>
        <taxon>Hippoboscoidea</taxon>
        <taxon>Glossinidae</taxon>
        <taxon>Glossina</taxon>
    </lineage>
</organism>
<dbReference type="InterPro" id="IPR016024">
    <property type="entry name" value="ARM-type_fold"/>
</dbReference>
<reference evidence="3" key="2">
    <citation type="submission" date="2020-05" db="UniProtKB">
        <authorList>
            <consortium name="EnsemblMetazoa"/>
        </authorList>
    </citation>
    <scope>IDENTIFICATION</scope>
    <source>
        <strain evidence="3">IAEA</strain>
    </source>
</reference>
<dbReference type="VEuPathDB" id="VectorBase:GPPI047951"/>
<accession>A0A1B0C3C4</accession>
<dbReference type="GO" id="GO:0042626">
    <property type="term" value="F:ATPase-coupled transmembrane transporter activity"/>
    <property type="evidence" value="ECO:0007669"/>
    <property type="project" value="TreeGrafter"/>
</dbReference>
<proteinExistence type="predicted"/>
<evidence type="ECO:0000313" key="4">
    <source>
        <dbReference type="Proteomes" id="UP000092460"/>
    </source>
</evidence>
<dbReference type="STRING" id="67801.A0A1B0C3C4"/>
<evidence type="ECO:0000256" key="2">
    <source>
        <dbReference type="ARBA" id="ARBA00022840"/>
    </source>
</evidence>
<dbReference type="EMBL" id="JXJN01024892">
    <property type="status" value="NOT_ANNOTATED_CDS"/>
    <property type="molecule type" value="Genomic_DNA"/>
</dbReference>
<dbReference type="AlphaFoldDB" id="A0A1B0C3C4"/>
<name>A0A1B0C3C4_9MUSC</name>
<dbReference type="GO" id="GO:0005524">
    <property type="term" value="F:ATP binding"/>
    <property type="evidence" value="ECO:0007669"/>
    <property type="project" value="UniProtKB-KW"/>
</dbReference>
<keyword evidence="1" id="KW-0547">Nucleotide-binding</keyword>
<dbReference type="Gene3D" id="3.40.50.300">
    <property type="entry name" value="P-loop containing nucleotide triphosphate hydrolases"/>
    <property type="match status" value="2"/>
</dbReference>
<dbReference type="PANTHER" id="PTHR24223">
    <property type="entry name" value="ATP-BINDING CASSETTE SUB-FAMILY C"/>
    <property type="match status" value="1"/>
</dbReference>
<dbReference type="InterPro" id="IPR027417">
    <property type="entry name" value="P-loop_NTPase"/>
</dbReference>
<evidence type="ECO:0000313" key="3">
    <source>
        <dbReference type="EnsemblMetazoa" id="GPPI047951-PA"/>
    </source>
</evidence>
<dbReference type="SUPFAM" id="SSF48371">
    <property type="entry name" value="ARM repeat"/>
    <property type="match status" value="1"/>
</dbReference>
<dbReference type="PANTHER" id="PTHR24223:SF415">
    <property type="entry name" value="FI20190P1"/>
    <property type="match status" value="1"/>
</dbReference>
<dbReference type="GO" id="GO:0016020">
    <property type="term" value="C:membrane"/>
    <property type="evidence" value="ECO:0007669"/>
    <property type="project" value="TreeGrafter"/>
</dbReference>
<keyword evidence="4" id="KW-1185">Reference proteome</keyword>